<gene>
    <name evidence="2" type="ORF">SAMN02746019_00025340</name>
</gene>
<evidence type="ECO:0000313" key="3">
    <source>
        <dbReference type="Proteomes" id="UP000197025"/>
    </source>
</evidence>
<dbReference type="RefSeq" id="WP_234977004.1">
    <property type="nucleotide sequence ID" value="NZ_FYEK01000010.1"/>
</dbReference>
<evidence type="ECO:0000259" key="1">
    <source>
        <dbReference type="Pfam" id="PF12770"/>
    </source>
</evidence>
<evidence type="ECO:0000313" key="2">
    <source>
        <dbReference type="EMBL" id="SNB60463.1"/>
    </source>
</evidence>
<dbReference type="InParanoid" id="A0A212QM42"/>
<keyword evidence="3" id="KW-1185">Reference proteome</keyword>
<reference evidence="3" key="1">
    <citation type="submission" date="2017-06" db="EMBL/GenBank/DDBJ databases">
        <authorList>
            <person name="Varghese N."/>
            <person name="Submissions S."/>
        </authorList>
    </citation>
    <scope>NUCLEOTIDE SEQUENCE [LARGE SCALE GENOMIC DNA]</scope>
    <source>
        <strain evidence="3">JAD2</strain>
    </source>
</reference>
<proteinExistence type="predicted"/>
<protein>
    <submittedName>
        <fullName evidence="2">CHAT domain-containing protein</fullName>
    </submittedName>
</protein>
<dbReference type="InterPro" id="IPR024983">
    <property type="entry name" value="CHAT_dom"/>
</dbReference>
<sequence>RLAEVRDREANLERAIAAYQEALGMIDRFFLSASVAAQLGLQEEWAGLYARAVEACHRAARPALAFAIAEGSKSRLLTTLLSRGDLPAPDVLPAELVAQERALASRLNALDAAALSRHGQAATAEEGVTRLAHLQQRQALVDQLQVVWQKMEGYGSQASDYVALRRGDRPSWEGLVRLAEALGPQTALLSLFTTGERILLFVLRAGWERPQSVEVSLAPDELRYVYLANYADEVLNRRRHLQAGRPLTHRWRGLGRPLLSPVLPYLEGVTHLVIAPESLFHLLPLHALELNGEGETLLDRYALSYIPALGLLERQWRRGPIAQGEAVVVGYTPADPTTQQGQVERQLFLGEAQSVAAQMGVKALLDQEATAERLREVLSDRTLRLVHLSCHGSFDREDPLRSGVLLADGLFTARQWMELHLRADLVTLSACETGLSGRLAGDELAGLSQALLYAGASSLLVGLWSVNAWTTASLMVDFYRRLWDKGGHKKTDKATALRQATLALRNGELLSPTEHFDPSDPYYWAPFILIGDWR</sequence>
<feature type="domain" description="CHAT" evidence="1">
    <location>
        <begin position="254"/>
        <end position="532"/>
    </location>
</feature>
<dbReference type="Pfam" id="PF12770">
    <property type="entry name" value="CHAT"/>
    <property type="match status" value="1"/>
</dbReference>
<dbReference type="EMBL" id="FYEK01000010">
    <property type="protein sequence ID" value="SNB60463.1"/>
    <property type="molecule type" value="Genomic_DNA"/>
</dbReference>
<name>A0A212QM42_9CHLR</name>
<organism evidence="2 3">
    <name type="scientific">Thermoflexus hugenholtzii JAD2</name>
    <dbReference type="NCBI Taxonomy" id="877466"/>
    <lineage>
        <taxon>Bacteria</taxon>
        <taxon>Bacillati</taxon>
        <taxon>Chloroflexota</taxon>
        <taxon>Thermoflexia</taxon>
        <taxon>Thermoflexales</taxon>
        <taxon>Thermoflexaceae</taxon>
        <taxon>Thermoflexus</taxon>
    </lineage>
</organism>
<feature type="non-terminal residue" evidence="2">
    <location>
        <position position="1"/>
    </location>
</feature>
<dbReference type="AlphaFoldDB" id="A0A212QM42"/>
<accession>A0A212QM42</accession>
<dbReference type="Proteomes" id="UP000197025">
    <property type="component" value="Unassembled WGS sequence"/>
</dbReference>